<feature type="coiled-coil region" evidence="4">
    <location>
        <begin position="425"/>
        <end position="505"/>
    </location>
</feature>
<feature type="coiled-coil region" evidence="4">
    <location>
        <begin position="328"/>
        <end position="379"/>
    </location>
</feature>
<reference evidence="8 9" key="1">
    <citation type="submission" date="2019-10" db="EMBL/GenBank/DDBJ databases">
        <title>Dictyobacter vulcani sp. nov., within the class Ktedonobacteria, isolated from soil of volcanic Mt. Zao.</title>
        <authorList>
            <person name="Zheng Y."/>
            <person name="Wang C.M."/>
            <person name="Sakai Y."/>
            <person name="Abe K."/>
            <person name="Yokota A."/>
            <person name="Yabe S."/>
        </authorList>
    </citation>
    <scope>NUCLEOTIDE SEQUENCE [LARGE SCALE GENOMIC DNA]</scope>
    <source>
        <strain evidence="8 9">W12</strain>
    </source>
</reference>
<evidence type="ECO:0000256" key="1">
    <source>
        <dbReference type="ARBA" id="ARBA00006930"/>
    </source>
</evidence>
<dbReference type="Proteomes" id="UP000326912">
    <property type="component" value="Unassembled WGS sequence"/>
</dbReference>
<organism evidence="8 9">
    <name type="scientific">Dictyobacter vulcani</name>
    <dbReference type="NCBI Taxonomy" id="2607529"/>
    <lineage>
        <taxon>Bacteria</taxon>
        <taxon>Bacillati</taxon>
        <taxon>Chloroflexota</taxon>
        <taxon>Ktedonobacteria</taxon>
        <taxon>Ktedonobacterales</taxon>
        <taxon>Dictyobacteraceae</taxon>
        <taxon>Dictyobacter</taxon>
    </lineage>
</organism>
<evidence type="ECO:0000313" key="8">
    <source>
        <dbReference type="EMBL" id="GER87802.1"/>
    </source>
</evidence>
<accession>A0A5J4KL43</accession>
<feature type="region of interest" description="Disordered" evidence="5">
    <location>
        <begin position="1261"/>
        <end position="1312"/>
    </location>
</feature>
<feature type="compositionally biased region" description="Acidic residues" evidence="5">
    <location>
        <begin position="1296"/>
        <end position="1311"/>
    </location>
</feature>
<comment type="subunit">
    <text evidence="2">Heterodimer of SbcC and SbcD.</text>
</comment>
<feature type="coiled-coil region" evidence="4">
    <location>
        <begin position="1024"/>
        <end position="1074"/>
    </location>
</feature>
<dbReference type="PANTHER" id="PTHR32114">
    <property type="entry name" value="ABC TRANSPORTER ABCH.3"/>
    <property type="match status" value="1"/>
</dbReference>
<evidence type="ECO:0000256" key="4">
    <source>
        <dbReference type="SAM" id="Coils"/>
    </source>
</evidence>
<dbReference type="RefSeq" id="WP_151755767.1">
    <property type="nucleotide sequence ID" value="NZ_BKZW01000001.1"/>
</dbReference>
<keyword evidence="6" id="KW-0812">Transmembrane</keyword>
<dbReference type="SUPFAM" id="SSF52540">
    <property type="entry name" value="P-loop containing nucleoside triphosphate hydrolases"/>
    <property type="match status" value="1"/>
</dbReference>
<comment type="similarity">
    <text evidence="1">Belongs to the SMC family. SbcC subfamily.</text>
</comment>
<feature type="domain" description="Rad50/SbcC-type AAA" evidence="7">
    <location>
        <begin position="7"/>
        <end position="252"/>
    </location>
</feature>
<comment type="caution">
    <text evidence="8">The sequence shown here is derived from an EMBL/GenBank/DDBJ whole genome shotgun (WGS) entry which is preliminary data.</text>
</comment>
<feature type="transmembrane region" description="Helical" evidence="6">
    <location>
        <begin position="551"/>
        <end position="570"/>
    </location>
</feature>
<feature type="coiled-coil region" evidence="4">
    <location>
        <begin position="225"/>
        <end position="259"/>
    </location>
</feature>
<feature type="transmembrane region" description="Helical" evidence="6">
    <location>
        <begin position="523"/>
        <end position="545"/>
    </location>
</feature>
<keyword evidence="6" id="KW-1133">Transmembrane helix</keyword>
<dbReference type="Pfam" id="PF13476">
    <property type="entry name" value="AAA_23"/>
    <property type="match status" value="1"/>
</dbReference>
<dbReference type="InterPro" id="IPR038729">
    <property type="entry name" value="Rad50/SbcC_AAA"/>
</dbReference>
<feature type="compositionally biased region" description="Acidic residues" evidence="5">
    <location>
        <begin position="1266"/>
        <end position="1281"/>
    </location>
</feature>
<sequence length="1326" mass="148913">MIILKHLTIERFRLLRSMNLHFPQRGSILIQGPNEAGKSALIESIYFALYGEPLASRRGQRSLDDLILYGSTSAVVTLTISVGATELTIARTIERGRGQSVSLLIHSLGSPDEELVTDLDEANARIIRELGNLDGETLRDSGLIEQKGLTRLESISGSAREKTVRNLLGLDTLAALSEQFQVLPEDEERLNLCSERFSLAEVQARIPQIRSQLSQLDTALDTVQVHTYLADIEQQERDIKDLEQALDQVDAQRLELKSRQGRVSQLKKADATLSEIISSYEDIADARRELPVLEQRIADLESREREELPKAEQRVSDLAELTRSFGTLQRMSNDLLTAVDSIKDLEQDLKAHTEAQQDLRALDEQMSQVRSRLADTQRRWQELDEHRRSQRPQLEERLQRLQYLSDRLTHLGQLEESYTRRVSGQSQAEENAQQLQKVIQDIHDAEQEHELIEQEEKQLKQQADASEQAWRQLNIRRQVEEWHRLKGLAQGLAQAEQNVYQAQQQQGDATRLAMDARATTIKFIVLLASCIVAAIVFLIVALSLFASNVPLALVVLLVALLAGAPAYFFFQKYRQSRVHASALKLQEHEASSRVSTMVTAREAALRMAGNEDALRTTENEIRSLGGSVPPSIEEAQLFLDRTRDQGDLNDAQQKMQARLDEVKAAHDRTKTMLDRVTALRQEQASLEALRTQEQWDNIEEHLQNEQVSVEHMHQEITLLAAQEGLPMPSINARVQRSPVPPSQPSFLSGALEPVMPGEDTAGVPELEILVDSTIKATEHEIVSLDGKLDMLNDLANQSKSHQDSLANLAERKQSLEERNSRYYQHDPAQQIEQAREQQMALRSALQSLQDSLRQRVKPLGVAFGQSAVGSAEVSARKVLEELHITLGNKIMLQERHEHYTELLHERQESLSEHYKQLAKFSNTLGSWIVPLNPFAEALVALRSRCQKELHEANEEGILRELESLQNQERASRMRIELCLQEIRGDQASISNLLAAHDYEVGDNYSRSALVALWPLLDAYGVDDNERLEDEVSLRDQELQDLLQQEQSLAQKLAVADETLDLELARSQMEQEERAYLVKKQGHQLLTEVEQRLLRKVQPRTQHYMQQILPLLTGGRYQDVHVTTEPDDASVSGGSFQIEVWDSAAGEYVPTSVLSGGAADLLSLSLRLAFAIATLPADLNIAPGFVLLDEPLSSFDRGRAQALVDVVTGDILSQHFEQIILLSHSNAFDPAMFPYHLYMDNGLMVESNLPIVPLETVSPVFSSGSEEMVDSEETPDAEALEASEEKHEATEVPVTPEPDDFDEEAFDEDDDGATVAVAAIKLPPQTK</sequence>
<dbReference type="GO" id="GO:0006302">
    <property type="term" value="P:double-strand break repair"/>
    <property type="evidence" value="ECO:0007669"/>
    <property type="project" value="InterPro"/>
</dbReference>
<gene>
    <name evidence="8" type="ORF">KDW_19640</name>
</gene>
<evidence type="ECO:0000256" key="2">
    <source>
        <dbReference type="ARBA" id="ARBA00011322"/>
    </source>
</evidence>
<protein>
    <recommendedName>
        <fullName evidence="3">Nuclease SbcCD subunit C</fullName>
    </recommendedName>
</protein>
<evidence type="ECO:0000256" key="6">
    <source>
        <dbReference type="SAM" id="Phobius"/>
    </source>
</evidence>
<evidence type="ECO:0000256" key="3">
    <source>
        <dbReference type="ARBA" id="ARBA00013368"/>
    </source>
</evidence>
<dbReference type="GO" id="GO:0016887">
    <property type="term" value="F:ATP hydrolysis activity"/>
    <property type="evidence" value="ECO:0007669"/>
    <property type="project" value="InterPro"/>
</dbReference>
<dbReference type="Gene3D" id="3.40.50.300">
    <property type="entry name" value="P-loop containing nucleotide triphosphate hydrolases"/>
    <property type="match status" value="2"/>
</dbReference>
<dbReference type="InterPro" id="IPR027417">
    <property type="entry name" value="P-loop_NTPase"/>
</dbReference>
<feature type="coiled-coil region" evidence="4">
    <location>
        <begin position="935"/>
        <end position="967"/>
    </location>
</feature>
<evidence type="ECO:0000256" key="5">
    <source>
        <dbReference type="SAM" id="MobiDB-lite"/>
    </source>
</evidence>
<proteinExistence type="inferred from homology"/>
<evidence type="ECO:0000259" key="7">
    <source>
        <dbReference type="Pfam" id="PF13476"/>
    </source>
</evidence>
<keyword evidence="6" id="KW-0472">Membrane</keyword>
<dbReference type="EMBL" id="BKZW01000001">
    <property type="protein sequence ID" value="GER87802.1"/>
    <property type="molecule type" value="Genomic_DNA"/>
</dbReference>
<dbReference type="PANTHER" id="PTHR32114:SF2">
    <property type="entry name" value="ABC TRANSPORTER ABCH.3"/>
    <property type="match status" value="1"/>
</dbReference>
<feature type="coiled-coil region" evidence="4">
    <location>
        <begin position="791"/>
        <end position="851"/>
    </location>
</feature>
<evidence type="ECO:0000313" key="9">
    <source>
        <dbReference type="Proteomes" id="UP000326912"/>
    </source>
</evidence>
<keyword evidence="4" id="KW-0175">Coiled coil</keyword>
<keyword evidence="9" id="KW-1185">Reference proteome</keyword>
<name>A0A5J4KL43_9CHLR</name>